<name>A0A1M2V4G6_TRAPU</name>
<dbReference type="Proteomes" id="UP000184267">
    <property type="component" value="Unassembled WGS sequence"/>
</dbReference>
<evidence type="ECO:0000313" key="1">
    <source>
        <dbReference type="EMBL" id="OJT02417.1"/>
    </source>
</evidence>
<comment type="caution">
    <text evidence="1">The sequence shown here is derived from an EMBL/GenBank/DDBJ whole genome shotgun (WGS) entry which is preliminary data.</text>
</comment>
<evidence type="ECO:0000313" key="2">
    <source>
        <dbReference type="Proteomes" id="UP000184267"/>
    </source>
</evidence>
<protein>
    <submittedName>
        <fullName evidence="1">Uncharacterized protein</fullName>
    </submittedName>
</protein>
<proteinExistence type="predicted"/>
<dbReference type="AlphaFoldDB" id="A0A1M2V4G6"/>
<organism evidence="1 2">
    <name type="scientific">Trametes pubescens</name>
    <name type="common">White-rot fungus</name>
    <dbReference type="NCBI Taxonomy" id="154538"/>
    <lineage>
        <taxon>Eukaryota</taxon>
        <taxon>Fungi</taxon>
        <taxon>Dikarya</taxon>
        <taxon>Basidiomycota</taxon>
        <taxon>Agaricomycotina</taxon>
        <taxon>Agaricomycetes</taxon>
        <taxon>Polyporales</taxon>
        <taxon>Polyporaceae</taxon>
        <taxon>Trametes</taxon>
    </lineage>
</organism>
<dbReference type="EMBL" id="MNAD01001671">
    <property type="protein sequence ID" value="OJT02417.1"/>
    <property type="molecule type" value="Genomic_DNA"/>
</dbReference>
<dbReference type="STRING" id="154538.A0A1M2V4G6"/>
<gene>
    <name evidence="1" type="ORF">TRAPUB_7070</name>
</gene>
<reference evidence="1 2" key="1">
    <citation type="submission" date="2016-10" db="EMBL/GenBank/DDBJ databases">
        <title>Genome sequence of the basidiomycete white-rot fungus Trametes pubescens.</title>
        <authorList>
            <person name="Makela M.R."/>
            <person name="Granchi Z."/>
            <person name="Peng M."/>
            <person name="De Vries R.P."/>
            <person name="Grigoriev I."/>
            <person name="Riley R."/>
            <person name="Hilden K."/>
        </authorList>
    </citation>
    <scope>NUCLEOTIDE SEQUENCE [LARGE SCALE GENOMIC DNA]</scope>
    <source>
        <strain evidence="1 2">FBCC735</strain>
    </source>
</reference>
<accession>A0A1M2V4G6</accession>
<sequence length="187" mass="21414">MQATTSDPCQVVPANAERECTNPGRDWGQGQLRLCKTHHKQYGQLTAAYHAHQIEAATMYPQVMAFLDDSGHLMPMPGTREVDNALKVCDRTFAMLEKEINGREAHHRRFFPQMNNGHRMRIAFLREQQENVQAVVGMLVARKRELIELERARAVARRDQAGVVNLHESAINCWTIFVIALRLRRQA</sequence>
<dbReference type="OrthoDB" id="2757502at2759"/>
<keyword evidence="2" id="KW-1185">Reference proteome</keyword>